<evidence type="ECO:0008006" key="3">
    <source>
        <dbReference type="Google" id="ProtNLM"/>
    </source>
</evidence>
<dbReference type="Gene3D" id="2.60.120.200">
    <property type="match status" value="1"/>
</dbReference>
<dbReference type="InterPro" id="IPR013320">
    <property type="entry name" value="ConA-like_dom_sf"/>
</dbReference>
<protein>
    <recommendedName>
        <fullName evidence="3">Concanavalin A-like lectin/glucanase superfamily protein</fullName>
    </recommendedName>
</protein>
<gene>
    <name evidence="1" type="ORF">HF882_00615</name>
</gene>
<dbReference type="GO" id="GO:0051118">
    <property type="term" value="F:glucan endo-1,3-alpha-glucosidase activity"/>
    <property type="evidence" value="ECO:0007669"/>
    <property type="project" value="InterPro"/>
</dbReference>
<comment type="caution">
    <text evidence="1">The sequence shown here is derived from an EMBL/GenBank/DDBJ whole genome shotgun (WGS) entry which is preliminary data.</text>
</comment>
<organism evidence="1 2">
    <name type="scientific">Victivallis vadensis</name>
    <dbReference type="NCBI Taxonomy" id="172901"/>
    <lineage>
        <taxon>Bacteria</taxon>
        <taxon>Pseudomonadati</taxon>
        <taxon>Lentisphaerota</taxon>
        <taxon>Lentisphaeria</taxon>
        <taxon>Victivallales</taxon>
        <taxon>Victivallaceae</taxon>
        <taxon>Victivallis</taxon>
    </lineage>
</organism>
<proteinExistence type="predicted"/>
<dbReference type="EMBL" id="JABAEW010000001">
    <property type="protein sequence ID" value="NMD85077.1"/>
    <property type="molecule type" value="Genomic_DNA"/>
</dbReference>
<sequence length="916" mass="103264">MRKLKLFLGIILSGTVSLITVLGAEVGNRKMVWAHNTPWFYPANNPGYPVNYYNFPLQESKVTENLIASLREEVRIAQENGLDGFFLDFGGDPHEGIPHWSFRLPDYLKAASGTDFQIGLCIDTKISADYWIKWLKKLLSANGNHPNYPKVGHKYVVCTYQFLHGEKAGSRSWRREDWRKLHAAMNEAGYPIYLIGNVAPTPNTDLNLKQLQETLDIYDCLYMFDSPAHAAKAPEYNNRLLAAFCQTNNKRFMPTLHPGYLGTWSRNENDFYNPFLCFDSLYRTFANAKKHKPEWIHITTWNDLNETTGLNECLFTFGATHTLKFYSKDLKGTPLLVKKPDVLVSYLHEILPGEVLRLEALSMPTSLQDDITISGILRDIDGRTVYKLPAKKLSPGCYARTDWLVPTHRLAATPVLQPEFTVNSGKYRVTRKSIPIYLVSSWLQNPVTVNVPLNRMTADIPHALKLAQQGNRLDATLTFDSPDELKRIMLFRNDRPVGVFAPELAENEMLLNVILFSMPKPVRITFENGRLLHAFREGTQKGAKWQNTIFFDYGKDFFQAADSSSGLMAMTLAGTQELKLIVTNEQGKETVVPAEKLIREQRFVNQDLGLSTSAAGTVFLDEALKMKQGELKFSMFAANPQPTDNFYLRFETLDGRYFFTQPLYPFATNQTVNRSILVTRETLETSKGGNAPAFRGEPDSLTSQKDCPVSKNFVVKTPVSVLSARGAVWDFDGIDEIIIDRYGDRNFRVNAKMLADDDHGGRALKLDGTSRVTLPSRLWPLSGFGTTELSIKPDMIGGQPQTIVYKGGWYDGLNLNLLPDGKIEVIRCYIADSYSEKDIRMQTVRSKNSVKANEWSKIRIEADHSTLKLFINGKQENSVKQAPFRSHGNGRVILGGAMPGCIPYKGLIDNLSLHGL</sequence>
<name>A0A848ASH4_9BACT</name>
<dbReference type="Pfam" id="PF03659">
    <property type="entry name" value="Glyco_hydro_71"/>
    <property type="match status" value="1"/>
</dbReference>
<dbReference type="Pfam" id="PF13385">
    <property type="entry name" value="Laminin_G_3"/>
    <property type="match status" value="1"/>
</dbReference>
<dbReference type="AlphaFoldDB" id="A0A848ASH4"/>
<accession>A0A848ASH4</accession>
<evidence type="ECO:0000313" key="2">
    <source>
        <dbReference type="Proteomes" id="UP000576225"/>
    </source>
</evidence>
<dbReference type="Gene3D" id="3.20.20.80">
    <property type="entry name" value="Glycosidases"/>
    <property type="match status" value="1"/>
</dbReference>
<dbReference type="RefSeq" id="WP_168961180.1">
    <property type="nucleotide sequence ID" value="NZ_JABAEW010000001.1"/>
</dbReference>
<reference evidence="1 2" key="1">
    <citation type="submission" date="2020-04" db="EMBL/GenBank/DDBJ databases">
        <authorList>
            <person name="Hitch T.C.A."/>
            <person name="Wylensek D."/>
            <person name="Clavel T."/>
        </authorList>
    </citation>
    <scope>NUCLEOTIDE SEQUENCE [LARGE SCALE GENOMIC DNA]</scope>
    <source>
        <strain evidence="1 2">COR2-253-APC-1A</strain>
    </source>
</reference>
<evidence type="ECO:0000313" key="1">
    <source>
        <dbReference type="EMBL" id="NMD85077.1"/>
    </source>
</evidence>
<dbReference type="InterPro" id="IPR005197">
    <property type="entry name" value="Glyco_hydro_71"/>
</dbReference>
<dbReference type="SUPFAM" id="SSF49899">
    <property type="entry name" value="Concanavalin A-like lectins/glucanases"/>
    <property type="match status" value="1"/>
</dbReference>
<dbReference type="Proteomes" id="UP000576225">
    <property type="component" value="Unassembled WGS sequence"/>
</dbReference>